<dbReference type="InterPro" id="IPR051953">
    <property type="entry name" value="Plant_SW-associated_TFs"/>
</dbReference>
<protein>
    <submittedName>
        <fullName evidence="10">Uncharacterized protein</fullName>
    </submittedName>
</protein>
<keyword evidence="12" id="KW-1185">Reference proteome</keyword>
<dbReference type="Pfam" id="PF00249">
    <property type="entry name" value="Myb_DNA-binding"/>
    <property type="match status" value="2"/>
</dbReference>
<dbReference type="OrthoDB" id="2143914at2759"/>
<dbReference type="EMBL" id="CP093347">
    <property type="protein sequence ID" value="WOH01440.1"/>
    <property type="molecule type" value="Genomic_DNA"/>
</dbReference>
<reference evidence="11" key="2">
    <citation type="submission" date="2022-03" db="EMBL/GenBank/DDBJ databases">
        <title>Draft title - Genomic analysis of global carrot germplasm unveils the trajectory of domestication and the origin of high carotenoid orange carrot.</title>
        <authorList>
            <person name="Iorizzo M."/>
            <person name="Ellison S."/>
            <person name="Senalik D."/>
            <person name="Macko-Podgorni A."/>
            <person name="Grzebelus D."/>
            <person name="Bostan H."/>
            <person name="Rolling W."/>
            <person name="Curaba J."/>
            <person name="Simon P."/>
        </authorList>
    </citation>
    <scope>NUCLEOTIDE SEQUENCE</scope>
    <source>
        <tissue evidence="11">Leaf</tissue>
    </source>
</reference>
<evidence type="ECO:0000313" key="11">
    <source>
        <dbReference type="EMBL" id="WOH01440.1"/>
    </source>
</evidence>
<dbReference type="EMBL" id="LNRQ01000005">
    <property type="protein sequence ID" value="KZM94952.1"/>
    <property type="molecule type" value="Genomic_DNA"/>
</dbReference>
<dbReference type="PANTHER" id="PTHR47997">
    <property type="entry name" value="MYB DOMAIN PROTEIN 55"/>
    <property type="match status" value="1"/>
</dbReference>
<organism evidence="10">
    <name type="scientific">Daucus carota subsp. sativus</name>
    <name type="common">Carrot</name>
    <dbReference type="NCBI Taxonomy" id="79200"/>
    <lineage>
        <taxon>Eukaryota</taxon>
        <taxon>Viridiplantae</taxon>
        <taxon>Streptophyta</taxon>
        <taxon>Embryophyta</taxon>
        <taxon>Tracheophyta</taxon>
        <taxon>Spermatophyta</taxon>
        <taxon>Magnoliopsida</taxon>
        <taxon>eudicotyledons</taxon>
        <taxon>Gunneridae</taxon>
        <taxon>Pentapetalae</taxon>
        <taxon>asterids</taxon>
        <taxon>campanulids</taxon>
        <taxon>Apiales</taxon>
        <taxon>Apiaceae</taxon>
        <taxon>Apioideae</taxon>
        <taxon>Scandiceae</taxon>
        <taxon>Daucinae</taxon>
        <taxon>Daucus</taxon>
        <taxon>Daucus sect. Daucus</taxon>
    </lineage>
</organism>
<reference evidence="10" key="1">
    <citation type="journal article" date="2016" name="Nat. Genet.">
        <title>A high-quality carrot genome assembly provides new insights into carotenoid accumulation and asterid genome evolution.</title>
        <authorList>
            <person name="Iorizzo M."/>
            <person name="Ellison S."/>
            <person name="Senalik D."/>
            <person name="Zeng P."/>
            <person name="Satapoomin P."/>
            <person name="Huang J."/>
            <person name="Bowman M."/>
            <person name="Iovene M."/>
            <person name="Sanseverino W."/>
            <person name="Cavagnaro P."/>
            <person name="Yildiz M."/>
            <person name="Macko-Podgorni A."/>
            <person name="Moranska E."/>
            <person name="Grzebelus E."/>
            <person name="Grzebelus D."/>
            <person name="Ashrafi H."/>
            <person name="Zheng Z."/>
            <person name="Cheng S."/>
            <person name="Spooner D."/>
            <person name="Van Deynze A."/>
            <person name="Simon P."/>
        </authorList>
    </citation>
    <scope>NUCLEOTIDE SEQUENCE [LARGE SCALE GENOMIC DNA]</scope>
    <source>
        <tissue evidence="10">Leaf</tissue>
    </source>
</reference>
<dbReference type="CDD" id="cd00167">
    <property type="entry name" value="SANT"/>
    <property type="match status" value="2"/>
</dbReference>
<keyword evidence="7" id="KW-0539">Nucleus</keyword>
<keyword evidence="4" id="KW-0238">DNA-binding</keyword>
<dbReference type="InterPro" id="IPR009057">
    <property type="entry name" value="Homeodomain-like_sf"/>
</dbReference>
<evidence type="ECO:0000256" key="6">
    <source>
        <dbReference type="ARBA" id="ARBA00023163"/>
    </source>
</evidence>
<dbReference type="Proteomes" id="UP000077755">
    <property type="component" value="Chromosome 5"/>
</dbReference>
<evidence type="ECO:0000259" key="8">
    <source>
        <dbReference type="PROSITE" id="PS50090"/>
    </source>
</evidence>
<feature type="domain" description="Myb-like" evidence="8">
    <location>
        <begin position="63"/>
        <end position="113"/>
    </location>
</feature>
<comment type="subcellular location">
    <subcellularLocation>
        <location evidence="1">Nucleus</location>
    </subcellularLocation>
</comment>
<dbReference type="SMART" id="SM00717">
    <property type="entry name" value="SANT"/>
    <property type="match status" value="2"/>
</dbReference>
<dbReference type="FunFam" id="1.10.10.60:FF:000371">
    <property type="entry name" value="MYB transcription factor"/>
    <property type="match status" value="1"/>
</dbReference>
<accession>A0A162A211</accession>
<dbReference type="OMA" id="MRCKPAV"/>
<dbReference type="GO" id="GO:0005634">
    <property type="term" value="C:nucleus"/>
    <property type="evidence" value="ECO:0007669"/>
    <property type="project" value="UniProtKB-SubCell"/>
</dbReference>
<evidence type="ECO:0000313" key="12">
    <source>
        <dbReference type="Proteomes" id="UP000077755"/>
    </source>
</evidence>
<keyword evidence="3" id="KW-0805">Transcription regulation</keyword>
<dbReference type="Gene3D" id="1.10.10.60">
    <property type="entry name" value="Homeodomain-like"/>
    <property type="match status" value="2"/>
</dbReference>
<dbReference type="PROSITE" id="PS51294">
    <property type="entry name" value="HTH_MYB"/>
    <property type="match status" value="2"/>
</dbReference>
<gene>
    <name evidence="10" type="ORF">DCAR_018194</name>
    <name evidence="11" type="ORF">DCAR_0520824</name>
</gene>
<dbReference type="InterPro" id="IPR001005">
    <property type="entry name" value="SANT/Myb"/>
</dbReference>
<keyword evidence="6" id="KW-0804">Transcription</keyword>
<evidence type="ECO:0000259" key="9">
    <source>
        <dbReference type="PROSITE" id="PS51294"/>
    </source>
</evidence>
<proteinExistence type="predicted"/>
<feature type="domain" description="HTH myb-type" evidence="9">
    <location>
        <begin position="63"/>
        <end position="117"/>
    </location>
</feature>
<evidence type="ECO:0000256" key="1">
    <source>
        <dbReference type="ARBA" id="ARBA00004123"/>
    </source>
</evidence>
<sequence>MRCKTVETSDAKHNKGLWSPLEDEKLRNYIMNHGHGSWSSLPMKAGLKRNGKSCRLRWINYLRPGLKRGTFTIQEEDTILTLHGMLGNKWSQIAQHLPGRTDNEIKNYWHSYLKKRTVEIVNFEDQTRTATNLRNSTTTIEAASSVSSLNSSDNTEATLPDADHLVARHSNLPKVLFADWLCLDQFQSQEFSHSSQPTFAKDTIVSNTEFHNSLATEQFVQSNSSRGGLTNDSYGCDMISRAELKCEDQSLDNELLEFISENNMCFDFSMNNLMFI</sequence>
<feature type="domain" description="Myb-like" evidence="8">
    <location>
        <begin position="10"/>
        <end position="62"/>
    </location>
</feature>
<name>A0A162A211_DAUCS</name>
<dbReference type="Gramene" id="KZM94952">
    <property type="protein sequence ID" value="KZM94952"/>
    <property type="gene ID" value="DCAR_018194"/>
</dbReference>
<dbReference type="PANTHER" id="PTHR47997:SF11">
    <property type="entry name" value="TRANSCRIPTION FACTOR LAF1"/>
    <property type="match status" value="1"/>
</dbReference>
<evidence type="ECO:0000256" key="4">
    <source>
        <dbReference type="ARBA" id="ARBA00023125"/>
    </source>
</evidence>
<dbReference type="InterPro" id="IPR017930">
    <property type="entry name" value="Myb_dom"/>
</dbReference>
<evidence type="ECO:0000313" key="10">
    <source>
        <dbReference type="EMBL" id="KZM94952.1"/>
    </source>
</evidence>
<dbReference type="GO" id="GO:0045893">
    <property type="term" value="P:positive regulation of DNA-templated transcription"/>
    <property type="evidence" value="ECO:0007669"/>
    <property type="project" value="UniProtKB-ARBA"/>
</dbReference>
<evidence type="ECO:0000256" key="3">
    <source>
        <dbReference type="ARBA" id="ARBA00023015"/>
    </source>
</evidence>
<evidence type="ECO:0000256" key="5">
    <source>
        <dbReference type="ARBA" id="ARBA00023159"/>
    </source>
</evidence>
<dbReference type="FunFam" id="1.10.10.60:FF:000077">
    <property type="entry name" value="MYB transcription factor"/>
    <property type="match status" value="1"/>
</dbReference>
<dbReference type="GO" id="GO:0003677">
    <property type="term" value="F:DNA binding"/>
    <property type="evidence" value="ECO:0007669"/>
    <property type="project" value="UniProtKB-KW"/>
</dbReference>
<keyword evidence="2" id="KW-0677">Repeat</keyword>
<evidence type="ECO:0000256" key="2">
    <source>
        <dbReference type="ARBA" id="ARBA00022737"/>
    </source>
</evidence>
<keyword evidence="5" id="KW-0010">Activator</keyword>
<dbReference type="SUPFAM" id="SSF46689">
    <property type="entry name" value="Homeodomain-like"/>
    <property type="match status" value="1"/>
</dbReference>
<feature type="domain" description="HTH myb-type" evidence="9">
    <location>
        <begin position="10"/>
        <end position="62"/>
    </location>
</feature>
<evidence type="ECO:0000256" key="7">
    <source>
        <dbReference type="ARBA" id="ARBA00023242"/>
    </source>
</evidence>
<dbReference type="STRING" id="79200.A0A162A211"/>
<dbReference type="AlphaFoldDB" id="A0A162A211"/>
<dbReference type="PROSITE" id="PS50090">
    <property type="entry name" value="MYB_LIKE"/>
    <property type="match status" value="2"/>
</dbReference>
<dbReference type="KEGG" id="dcr:108222406"/>